<dbReference type="STRING" id="1089305.SAMN05444148_1471"/>
<dbReference type="AlphaFoldDB" id="A0A1M5PFJ4"/>
<dbReference type="NCBIfam" id="TIGR01200">
    <property type="entry name" value="GLPGLI"/>
    <property type="match status" value="1"/>
</dbReference>
<reference evidence="3" key="1">
    <citation type="submission" date="2016-11" db="EMBL/GenBank/DDBJ databases">
        <authorList>
            <person name="Varghese N."/>
            <person name="Submissions S."/>
        </authorList>
    </citation>
    <scope>NUCLEOTIDE SEQUENCE [LARGE SCALE GENOMIC DNA]</scope>
    <source>
        <strain evidence="3">DSM 25330</strain>
    </source>
</reference>
<keyword evidence="3" id="KW-1185">Reference proteome</keyword>
<evidence type="ECO:0000256" key="1">
    <source>
        <dbReference type="SAM" id="MobiDB-lite"/>
    </source>
</evidence>
<protein>
    <submittedName>
        <fullName evidence="2">GLPGLI family protein</fullName>
    </submittedName>
</protein>
<dbReference type="Proteomes" id="UP000184522">
    <property type="component" value="Unassembled WGS sequence"/>
</dbReference>
<feature type="region of interest" description="Disordered" evidence="1">
    <location>
        <begin position="204"/>
        <end position="232"/>
    </location>
</feature>
<dbReference type="Pfam" id="PF09697">
    <property type="entry name" value="Porph_ging"/>
    <property type="match status" value="1"/>
</dbReference>
<accession>A0A1M5PFJ4</accession>
<evidence type="ECO:0000313" key="3">
    <source>
        <dbReference type="Proteomes" id="UP000184522"/>
    </source>
</evidence>
<dbReference type="InterPro" id="IPR005901">
    <property type="entry name" value="GLPGLI"/>
</dbReference>
<sequence length="329" mass="37741">MGVEEVNLFNLSLTKRGLTFCYFTSLNVVTLSLNRKQMKSSLLKTLAFAIAILASSFSFGQAFQGKAYYQTKTTIDMSQFGGGNRQVSPEQMKRWQERMKSFLEKEYILTFNKEESIYKEEERLEAQGSGGGWGGFASSFTGGPKYKNVKDKELIQDQEFFGKQFLIKDELKNLEWKMGSETKQIGNYTVFKATATKPVTGLDWRSMRRRQPEATKKEKDSTKADKSGDPMDEVEIPKTIEVVAWYTPQIPINQGPDDYWGLPGLILEVNADRTTILCTKIIMNPKEKDNIKKPEKGEVVTQEEYTEITTKKMQEMRDNWRGRRGGRRN</sequence>
<name>A0A1M5PFJ4_9FLAO</name>
<organism evidence="2 3">
    <name type="scientific">Winogradskyella jejuensis</name>
    <dbReference type="NCBI Taxonomy" id="1089305"/>
    <lineage>
        <taxon>Bacteria</taxon>
        <taxon>Pseudomonadati</taxon>
        <taxon>Bacteroidota</taxon>
        <taxon>Flavobacteriia</taxon>
        <taxon>Flavobacteriales</taxon>
        <taxon>Flavobacteriaceae</taxon>
        <taxon>Winogradskyella</taxon>
    </lineage>
</organism>
<feature type="compositionally biased region" description="Basic and acidic residues" evidence="1">
    <location>
        <begin position="210"/>
        <end position="229"/>
    </location>
</feature>
<evidence type="ECO:0000313" key="2">
    <source>
        <dbReference type="EMBL" id="SHH00515.1"/>
    </source>
</evidence>
<gene>
    <name evidence="2" type="ORF">SAMN05444148_1471</name>
</gene>
<dbReference type="EMBL" id="FQWS01000001">
    <property type="protein sequence ID" value="SHH00515.1"/>
    <property type="molecule type" value="Genomic_DNA"/>
</dbReference>
<proteinExistence type="predicted"/>